<organism evidence="2 3">
    <name type="scientific">Polarella glacialis</name>
    <name type="common">Dinoflagellate</name>
    <dbReference type="NCBI Taxonomy" id="89957"/>
    <lineage>
        <taxon>Eukaryota</taxon>
        <taxon>Sar</taxon>
        <taxon>Alveolata</taxon>
        <taxon>Dinophyceae</taxon>
        <taxon>Suessiales</taxon>
        <taxon>Suessiaceae</taxon>
        <taxon>Polarella</taxon>
    </lineage>
</organism>
<proteinExistence type="predicted"/>
<feature type="domain" description="Reverse transcriptase" evidence="1">
    <location>
        <begin position="442"/>
        <end position="730"/>
    </location>
</feature>
<protein>
    <recommendedName>
        <fullName evidence="1">Reverse transcriptase domain-containing protein</fullName>
    </recommendedName>
</protein>
<dbReference type="PROSITE" id="PS50878">
    <property type="entry name" value="RT_POL"/>
    <property type="match status" value="1"/>
</dbReference>
<keyword evidence="3" id="KW-1185">Reference proteome</keyword>
<gene>
    <name evidence="2" type="ORF">PGLA1383_LOCUS52175</name>
</gene>
<evidence type="ECO:0000259" key="1">
    <source>
        <dbReference type="PROSITE" id="PS50878"/>
    </source>
</evidence>
<dbReference type="AlphaFoldDB" id="A0A813HFM0"/>
<evidence type="ECO:0000313" key="3">
    <source>
        <dbReference type="Proteomes" id="UP000654075"/>
    </source>
</evidence>
<sequence>MGTLPARTLPLILGDMNARAGRTAVNQMSPTDFPSIGTAEVQRDNFNGKLFRAVLHRHNMCAINTFEFSDAGPTFHGPSGQSRIDYISSPKTALPLFRCSTVWRKSGHRLQLTLGPRLRDHSPVVLDLALRVRFPSAHSGNPHWSFLQLEGPAEMQRRISHLKDMVKQWRQHPTIQHQFREQLQQADTDTAWDDLVQGVLDIAAPYFAYPSTKAARTSPMTQQLRLQASNIIDQLHRHNLSARLRAPLLYSFQIWRNWCQLRFTDKQLRRSQRQDYTSKLNNIFCQMKQAMRDSDTRVFWYWARQLGAREFGPKRRTQLTIPSLQPTIQEWSQYLALPGAQGGCAAVALPSPQSAFVWEQDGHLRLTDIAHVVPHVMPGQINYDTLWLQDRYQDFLQQLSNQKPGKAVPRWSAPADIWKMLLLDATPDTEQIRADVQQLLSAIWNTQRAPHTWHHSQVCLVDKQNNKIGCGAFRLINKLDPVGRCFYRVIRNLGNHPQYDFASGLQRGRRREQAILQQRVLHDRLIKTKQSFAFTKYDVRNAFPSVSHESQLQYLQRSFDPGFRNLCAQRFQQSRITVRGLQNKEITMAVGSGSLQGDGIAGYQFTGSFNLALQRFLDAISCHTWATLCRTTEWLTNRNVDCALTSFVDDSAHTSVIADVNTLRSHQGQLDHEFQQALESDGFQSHPEKKTTMPVYVGKGAQQHYNNSFAQQPVNDKVQAVQCVYLGSTFAVTQHAQRDITVRIQAANRAWYAFERIWRQIMLPVHVRYQMFRTLVSSVLLSGLETLVLNNNNYARLETWHINKLRQIIGAPAFKRDDNFVRVSLGAPTIERAFSGTEDSNGCNTLLLLRLTMLPYVLSCFNRYLLLPSHRSTTKACQQNMLPVGLSKR</sequence>
<dbReference type="OrthoDB" id="6625457at2759"/>
<dbReference type="Proteomes" id="UP000654075">
    <property type="component" value="Unassembled WGS sequence"/>
</dbReference>
<evidence type="ECO:0000313" key="2">
    <source>
        <dbReference type="EMBL" id="CAE8636768.1"/>
    </source>
</evidence>
<name>A0A813HFM0_POLGL</name>
<dbReference type="EMBL" id="CAJNNV010031546">
    <property type="protein sequence ID" value="CAE8636768.1"/>
    <property type="molecule type" value="Genomic_DNA"/>
</dbReference>
<reference evidence="2" key="1">
    <citation type="submission" date="2021-02" db="EMBL/GenBank/DDBJ databases">
        <authorList>
            <person name="Dougan E. K."/>
            <person name="Rhodes N."/>
            <person name="Thang M."/>
            <person name="Chan C."/>
        </authorList>
    </citation>
    <scope>NUCLEOTIDE SEQUENCE</scope>
</reference>
<dbReference type="Pfam" id="PF00078">
    <property type="entry name" value="RVT_1"/>
    <property type="match status" value="1"/>
</dbReference>
<dbReference type="InterPro" id="IPR000477">
    <property type="entry name" value="RT_dom"/>
</dbReference>
<accession>A0A813HFM0</accession>
<comment type="caution">
    <text evidence="2">The sequence shown here is derived from an EMBL/GenBank/DDBJ whole genome shotgun (WGS) entry which is preliminary data.</text>
</comment>